<protein>
    <submittedName>
        <fullName evidence="1">Uncharacterized protein</fullName>
    </submittedName>
</protein>
<organism evidence="1 2">
    <name type="scientific">Pseudovirgaria hyperparasitica</name>
    <dbReference type="NCBI Taxonomy" id="470096"/>
    <lineage>
        <taxon>Eukaryota</taxon>
        <taxon>Fungi</taxon>
        <taxon>Dikarya</taxon>
        <taxon>Ascomycota</taxon>
        <taxon>Pezizomycotina</taxon>
        <taxon>Dothideomycetes</taxon>
        <taxon>Dothideomycetes incertae sedis</taxon>
        <taxon>Acrospermales</taxon>
        <taxon>Acrospermaceae</taxon>
        <taxon>Pseudovirgaria</taxon>
    </lineage>
</organism>
<dbReference type="RefSeq" id="XP_033603023.1">
    <property type="nucleotide sequence ID" value="XM_033740511.1"/>
</dbReference>
<dbReference type="EMBL" id="ML996568">
    <property type="protein sequence ID" value="KAF2760572.1"/>
    <property type="molecule type" value="Genomic_DNA"/>
</dbReference>
<dbReference type="Proteomes" id="UP000799437">
    <property type="component" value="Unassembled WGS sequence"/>
</dbReference>
<accession>A0A6A6WCL1</accession>
<reference evidence="1" key="1">
    <citation type="journal article" date="2020" name="Stud. Mycol.">
        <title>101 Dothideomycetes genomes: a test case for predicting lifestyles and emergence of pathogens.</title>
        <authorList>
            <person name="Haridas S."/>
            <person name="Albert R."/>
            <person name="Binder M."/>
            <person name="Bloem J."/>
            <person name="Labutti K."/>
            <person name="Salamov A."/>
            <person name="Andreopoulos B."/>
            <person name="Baker S."/>
            <person name="Barry K."/>
            <person name="Bills G."/>
            <person name="Bluhm B."/>
            <person name="Cannon C."/>
            <person name="Castanera R."/>
            <person name="Culley D."/>
            <person name="Daum C."/>
            <person name="Ezra D."/>
            <person name="Gonzalez J."/>
            <person name="Henrissat B."/>
            <person name="Kuo A."/>
            <person name="Liang C."/>
            <person name="Lipzen A."/>
            <person name="Lutzoni F."/>
            <person name="Magnuson J."/>
            <person name="Mondo S."/>
            <person name="Nolan M."/>
            <person name="Ohm R."/>
            <person name="Pangilinan J."/>
            <person name="Park H.-J."/>
            <person name="Ramirez L."/>
            <person name="Alfaro M."/>
            <person name="Sun H."/>
            <person name="Tritt A."/>
            <person name="Yoshinaga Y."/>
            <person name="Zwiers L.-H."/>
            <person name="Turgeon B."/>
            <person name="Goodwin S."/>
            <person name="Spatafora J."/>
            <person name="Crous P."/>
            <person name="Grigoriev I."/>
        </authorList>
    </citation>
    <scope>NUCLEOTIDE SEQUENCE</scope>
    <source>
        <strain evidence="1">CBS 121739</strain>
    </source>
</reference>
<name>A0A6A6WCL1_9PEZI</name>
<keyword evidence="2" id="KW-1185">Reference proteome</keyword>
<evidence type="ECO:0000313" key="1">
    <source>
        <dbReference type="EMBL" id="KAF2760572.1"/>
    </source>
</evidence>
<proteinExistence type="predicted"/>
<evidence type="ECO:0000313" key="2">
    <source>
        <dbReference type="Proteomes" id="UP000799437"/>
    </source>
</evidence>
<dbReference type="AlphaFoldDB" id="A0A6A6WCL1"/>
<dbReference type="GeneID" id="54481565"/>
<gene>
    <name evidence="1" type="ORF">EJ05DRAFT_289481</name>
</gene>
<sequence length="118" mass="13273">MSGLKPSRDCVHLIAGTCIYYTAAPILYAGTIFNTIRLTYQLAFTFKKKSQQDADGPERQAQRRRARLTKNLRAQLQEIEIEKLNARGMGNIKDHCPESEIWASVDGRSTVSMVGRVT</sequence>